<organism evidence="3 4">
    <name type="scientific">Corallococcus soli</name>
    <dbReference type="NCBI Taxonomy" id="2710757"/>
    <lineage>
        <taxon>Bacteria</taxon>
        <taxon>Pseudomonadati</taxon>
        <taxon>Myxococcota</taxon>
        <taxon>Myxococcia</taxon>
        <taxon>Myxococcales</taxon>
        <taxon>Cystobacterineae</taxon>
        <taxon>Myxococcaceae</taxon>
        <taxon>Corallococcus</taxon>
    </lineage>
</organism>
<keyword evidence="2" id="KW-0472">Membrane</keyword>
<dbReference type="EMBL" id="JAAIYO010000001">
    <property type="protein sequence ID" value="MBE4746560.1"/>
    <property type="molecule type" value="Genomic_DNA"/>
</dbReference>
<feature type="transmembrane region" description="Helical" evidence="2">
    <location>
        <begin position="21"/>
        <end position="44"/>
    </location>
</feature>
<protein>
    <recommendedName>
        <fullName evidence="5">DUF2946 domain-containing protein</fullName>
    </recommendedName>
</protein>
<sequence length="172" mass="18232">MDDSRFSRERTAVWDSRDRRDLACLGLMVLVYGLAVAPVLHAVVGHGVGRSGHTHAHGPASHVHREGGEAKAPCGASAESEGALARIVSASQAKPSTCAAEAGRGGEPQGDDGQQGHQHQAGSVEHLLAVAASWTVYLPPSLRWVSWRVEQARVPAWSPGQRWRSTAMPQGP</sequence>
<gene>
    <name evidence="3" type="ORF">G4177_00050</name>
</gene>
<comment type="caution">
    <text evidence="3">The sequence shown here is derived from an EMBL/GenBank/DDBJ whole genome shotgun (WGS) entry which is preliminary data.</text>
</comment>
<evidence type="ECO:0000256" key="1">
    <source>
        <dbReference type="SAM" id="MobiDB-lite"/>
    </source>
</evidence>
<feature type="region of interest" description="Disordered" evidence="1">
    <location>
        <begin position="50"/>
        <end position="75"/>
    </location>
</feature>
<proteinExistence type="predicted"/>
<evidence type="ECO:0000256" key="2">
    <source>
        <dbReference type="SAM" id="Phobius"/>
    </source>
</evidence>
<keyword evidence="2" id="KW-1133">Transmembrane helix</keyword>
<name>A0ABR9PF67_9BACT</name>
<accession>A0ABR9PF67</accession>
<feature type="region of interest" description="Disordered" evidence="1">
    <location>
        <begin position="96"/>
        <end position="120"/>
    </location>
</feature>
<evidence type="ECO:0000313" key="4">
    <source>
        <dbReference type="Proteomes" id="UP001516472"/>
    </source>
</evidence>
<keyword evidence="2" id="KW-0812">Transmembrane</keyword>
<feature type="compositionally biased region" description="Low complexity" evidence="1">
    <location>
        <begin position="111"/>
        <end position="120"/>
    </location>
</feature>
<evidence type="ECO:0000313" key="3">
    <source>
        <dbReference type="EMBL" id="MBE4746560.1"/>
    </source>
</evidence>
<reference evidence="3 4" key="1">
    <citation type="submission" date="2020-02" db="EMBL/GenBank/DDBJ databases">
        <authorList>
            <person name="Babadi Z.K."/>
            <person name="Risdian C."/>
            <person name="Ebrahimipour G.H."/>
            <person name="Wink J."/>
        </authorList>
    </citation>
    <scope>NUCLEOTIDE SEQUENCE [LARGE SCALE GENOMIC DNA]</scope>
    <source>
        <strain evidence="3 4">ZKHCc1 1396</strain>
    </source>
</reference>
<evidence type="ECO:0008006" key="5">
    <source>
        <dbReference type="Google" id="ProtNLM"/>
    </source>
</evidence>
<keyword evidence="4" id="KW-1185">Reference proteome</keyword>
<dbReference type="Proteomes" id="UP001516472">
    <property type="component" value="Unassembled WGS sequence"/>
</dbReference>